<dbReference type="InterPro" id="IPR024079">
    <property type="entry name" value="MetalloPept_cat_dom_sf"/>
</dbReference>
<keyword evidence="3" id="KW-1185">Reference proteome</keyword>
<gene>
    <name evidence="2" type="ORF">CAMP_LOCUS19134</name>
</gene>
<dbReference type="InterPro" id="IPR000718">
    <property type="entry name" value="Peptidase_M13"/>
</dbReference>
<dbReference type="Proteomes" id="UP001152747">
    <property type="component" value="Unassembled WGS sequence"/>
</dbReference>
<feature type="domain" description="Peptidase M13 C-terminal" evidence="1">
    <location>
        <begin position="1"/>
        <end position="59"/>
    </location>
</feature>
<dbReference type="SUPFAM" id="SSF55486">
    <property type="entry name" value="Metalloproteases ('zincins'), catalytic domain"/>
    <property type="match status" value="1"/>
</dbReference>
<dbReference type="Gene3D" id="3.40.390.10">
    <property type="entry name" value="Collagenase (Catalytic Domain)"/>
    <property type="match status" value="1"/>
</dbReference>
<proteinExistence type="predicted"/>
<protein>
    <recommendedName>
        <fullName evidence="1">Peptidase M13 C-terminal domain-containing protein</fullName>
    </recommendedName>
</protein>
<dbReference type="Pfam" id="PF01431">
    <property type="entry name" value="Peptidase_M13"/>
    <property type="match status" value="1"/>
</dbReference>
<evidence type="ECO:0000259" key="1">
    <source>
        <dbReference type="Pfam" id="PF01431"/>
    </source>
</evidence>
<dbReference type="InterPro" id="IPR018497">
    <property type="entry name" value="Peptidase_M13_C"/>
</dbReference>
<reference evidence="2" key="1">
    <citation type="submission" date="2022-11" db="EMBL/GenBank/DDBJ databases">
        <authorList>
            <person name="Kikuchi T."/>
        </authorList>
    </citation>
    <scope>NUCLEOTIDE SEQUENCE</scope>
    <source>
        <strain evidence="2">PS1010</strain>
    </source>
</reference>
<dbReference type="GO" id="GO:0006508">
    <property type="term" value="P:proteolysis"/>
    <property type="evidence" value="ECO:0007669"/>
    <property type="project" value="InterPro"/>
</dbReference>
<evidence type="ECO:0000313" key="2">
    <source>
        <dbReference type="EMBL" id="CAI5456497.1"/>
    </source>
</evidence>
<dbReference type="PROSITE" id="PS51885">
    <property type="entry name" value="NEPRILYSIN"/>
    <property type="match status" value="1"/>
</dbReference>
<organism evidence="2 3">
    <name type="scientific">Caenorhabditis angaria</name>
    <dbReference type="NCBI Taxonomy" id="860376"/>
    <lineage>
        <taxon>Eukaryota</taxon>
        <taxon>Metazoa</taxon>
        <taxon>Ecdysozoa</taxon>
        <taxon>Nematoda</taxon>
        <taxon>Chromadorea</taxon>
        <taxon>Rhabditida</taxon>
        <taxon>Rhabditina</taxon>
        <taxon>Rhabditomorpha</taxon>
        <taxon>Rhabditoidea</taxon>
        <taxon>Rhabditidae</taxon>
        <taxon>Peloderinae</taxon>
        <taxon>Caenorhabditis</taxon>
    </lineage>
</organism>
<sequence length="69" mass="7440">MYFYSYAAGLCDPRPLKSGPSHQAGIIRVNAVLAQIPDFAKVFGCGIDSPMLKTNQKQCVILGENAPIN</sequence>
<dbReference type="GO" id="GO:0004222">
    <property type="term" value="F:metalloendopeptidase activity"/>
    <property type="evidence" value="ECO:0007669"/>
    <property type="project" value="InterPro"/>
</dbReference>
<name>A0A9P1J553_9PELO</name>
<dbReference type="EMBL" id="CANHGI010000006">
    <property type="protein sequence ID" value="CAI5456497.1"/>
    <property type="molecule type" value="Genomic_DNA"/>
</dbReference>
<accession>A0A9P1J553</accession>
<dbReference type="AlphaFoldDB" id="A0A9P1J553"/>
<comment type="caution">
    <text evidence="2">The sequence shown here is derived from an EMBL/GenBank/DDBJ whole genome shotgun (WGS) entry which is preliminary data.</text>
</comment>
<evidence type="ECO:0000313" key="3">
    <source>
        <dbReference type="Proteomes" id="UP001152747"/>
    </source>
</evidence>